<dbReference type="Proteomes" id="UP000828390">
    <property type="component" value="Unassembled WGS sequence"/>
</dbReference>
<dbReference type="InterPro" id="IPR013783">
    <property type="entry name" value="Ig-like_fold"/>
</dbReference>
<dbReference type="Gene3D" id="2.60.40.10">
    <property type="entry name" value="Immunoglobulins"/>
    <property type="match status" value="1"/>
</dbReference>
<dbReference type="SUPFAM" id="SSF49265">
    <property type="entry name" value="Fibronectin type III"/>
    <property type="match status" value="1"/>
</dbReference>
<dbReference type="EMBL" id="JAIWYP010000004">
    <property type="protein sequence ID" value="KAH3835512.1"/>
    <property type="molecule type" value="Genomic_DNA"/>
</dbReference>
<gene>
    <name evidence="2" type="ORF">DPMN_108865</name>
</gene>
<dbReference type="AlphaFoldDB" id="A0A9D4K9X3"/>
<evidence type="ECO:0000313" key="3">
    <source>
        <dbReference type="Proteomes" id="UP000828390"/>
    </source>
</evidence>
<sequence>MRIAGTTNTAHAYSWVSPERGSNCPCLSSVSSLLSVSVFCFLYVIFCFSGEAEWKVANSEWGRNWMVINDLSPNMEYEVRLVAKNKHGDMASSTLYRVKTQPRQGTWKRSYDKI</sequence>
<feature type="domain" description="Fibronectin type-III" evidence="1">
    <location>
        <begin position="1"/>
        <end position="103"/>
    </location>
</feature>
<dbReference type="CDD" id="cd00063">
    <property type="entry name" value="FN3"/>
    <property type="match status" value="1"/>
</dbReference>
<dbReference type="PROSITE" id="PS50853">
    <property type="entry name" value="FN3"/>
    <property type="match status" value="1"/>
</dbReference>
<name>A0A9D4K9X3_DREPO</name>
<accession>A0A9D4K9X3</accession>
<keyword evidence="3" id="KW-1185">Reference proteome</keyword>
<protein>
    <recommendedName>
        <fullName evidence="1">Fibronectin type-III domain-containing protein</fullName>
    </recommendedName>
</protein>
<proteinExistence type="predicted"/>
<evidence type="ECO:0000259" key="1">
    <source>
        <dbReference type="PROSITE" id="PS50853"/>
    </source>
</evidence>
<organism evidence="2 3">
    <name type="scientific">Dreissena polymorpha</name>
    <name type="common">Zebra mussel</name>
    <name type="synonym">Mytilus polymorpha</name>
    <dbReference type="NCBI Taxonomy" id="45954"/>
    <lineage>
        <taxon>Eukaryota</taxon>
        <taxon>Metazoa</taxon>
        <taxon>Spiralia</taxon>
        <taxon>Lophotrochozoa</taxon>
        <taxon>Mollusca</taxon>
        <taxon>Bivalvia</taxon>
        <taxon>Autobranchia</taxon>
        <taxon>Heteroconchia</taxon>
        <taxon>Euheterodonta</taxon>
        <taxon>Imparidentia</taxon>
        <taxon>Neoheterodontei</taxon>
        <taxon>Myida</taxon>
        <taxon>Dreissenoidea</taxon>
        <taxon>Dreissenidae</taxon>
        <taxon>Dreissena</taxon>
    </lineage>
</organism>
<comment type="caution">
    <text evidence="2">The sequence shown here is derived from an EMBL/GenBank/DDBJ whole genome shotgun (WGS) entry which is preliminary data.</text>
</comment>
<reference evidence="2" key="1">
    <citation type="journal article" date="2019" name="bioRxiv">
        <title>The Genome of the Zebra Mussel, Dreissena polymorpha: A Resource for Invasive Species Research.</title>
        <authorList>
            <person name="McCartney M.A."/>
            <person name="Auch B."/>
            <person name="Kono T."/>
            <person name="Mallez S."/>
            <person name="Zhang Y."/>
            <person name="Obille A."/>
            <person name="Becker A."/>
            <person name="Abrahante J.E."/>
            <person name="Garbe J."/>
            <person name="Badalamenti J.P."/>
            <person name="Herman A."/>
            <person name="Mangelson H."/>
            <person name="Liachko I."/>
            <person name="Sullivan S."/>
            <person name="Sone E.D."/>
            <person name="Koren S."/>
            <person name="Silverstein K.A.T."/>
            <person name="Beckman K.B."/>
            <person name="Gohl D.M."/>
        </authorList>
    </citation>
    <scope>NUCLEOTIDE SEQUENCE</scope>
    <source>
        <strain evidence="2">Duluth1</strain>
        <tissue evidence="2">Whole animal</tissue>
    </source>
</reference>
<reference evidence="2" key="2">
    <citation type="submission" date="2020-11" db="EMBL/GenBank/DDBJ databases">
        <authorList>
            <person name="McCartney M.A."/>
            <person name="Auch B."/>
            <person name="Kono T."/>
            <person name="Mallez S."/>
            <person name="Becker A."/>
            <person name="Gohl D.M."/>
            <person name="Silverstein K.A.T."/>
            <person name="Koren S."/>
            <person name="Bechman K.B."/>
            <person name="Herman A."/>
            <person name="Abrahante J.E."/>
            <person name="Garbe J."/>
        </authorList>
    </citation>
    <scope>NUCLEOTIDE SEQUENCE</scope>
    <source>
        <strain evidence="2">Duluth1</strain>
        <tissue evidence="2">Whole animal</tissue>
    </source>
</reference>
<dbReference type="InterPro" id="IPR036116">
    <property type="entry name" value="FN3_sf"/>
</dbReference>
<evidence type="ECO:0000313" key="2">
    <source>
        <dbReference type="EMBL" id="KAH3835512.1"/>
    </source>
</evidence>
<dbReference type="InterPro" id="IPR003961">
    <property type="entry name" value="FN3_dom"/>
</dbReference>